<feature type="transmembrane region" description="Helical" evidence="1">
    <location>
        <begin position="62"/>
        <end position="85"/>
    </location>
</feature>
<dbReference type="AlphaFoldDB" id="A0A5S9ILI6"/>
<proteinExistence type="predicted"/>
<dbReference type="KEGG" id="uam:UABAM_02464"/>
<evidence type="ECO:0000313" key="3">
    <source>
        <dbReference type="Proteomes" id="UP000326354"/>
    </source>
</evidence>
<dbReference type="EMBL" id="AP019860">
    <property type="protein sequence ID" value="BBM84108.1"/>
    <property type="molecule type" value="Genomic_DNA"/>
</dbReference>
<dbReference type="Proteomes" id="UP000326354">
    <property type="component" value="Chromosome"/>
</dbReference>
<organism evidence="2 3">
    <name type="scientific">Uabimicrobium amorphum</name>
    <dbReference type="NCBI Taxonomy" id="2596890"/>
    <lineage>
        <taxon>Bacteria</taxon>
        <taxon>Pseudomonadati</taxon>
        <taxon>Planctomycetota</taxon>
        <taxon>Candidatus Uabimicrobiia</taxon>
        <taxon>Candidatus Uabimicrobiales</taxon>
        <taxon>Candidatus Uabimicrobiaceae</taxon>
        <taxon>Candidatus Uabimicrobium</taxon>
    </lineage>
</organism>
<accession>A0A5S9ILI6</accession>
<keyword evidence="1" id="KW-1133">Transmembrane helix</keyword>
<protein>
    <submittedName>
        <fullName evidence="2">Uncharacterized protein</fullName>
    </submittedName>
</protein>
<evidence type="ECO:0000313" key="2">
    <source>
        <dbReference type="EMBL" id="BBM84108.1"/>
    </source>
</evidence>
<keyword evidence="1" id="KW-0472">Membrane</keyword>
<dbReference type="RefSeq" id="WP_151968283.1">
    <property type="nucleotide sequence ID" value="NZ_AP019860.1"/>
</dbReference>
<reference evidence="2 3" key="1">
    <citation type="submission" date="2019-08" db="EMBL/GenBank/DDBJ databases">
        <title>Complete genome sequence of Candidatus Uab amorphum.</title>
        <authorList>
            <person name="Shiratori T."/>
            <person name="Suzuki S."/>
            <person name="Kakizawa Y."/>
            <person name="Ishida K."/>
        </authorList>
    </citation>
    <scope>NUCLEOTIDE SEQUENCE [LARGE SCALE GENOMIC DNA]</scope>
    <source>
        <strain evidence="2 3">SRT547</strain>
    </source>
</reference>
<keyword evidence="3" id="KW-1185">Reference proteome</keyword>
<keyword evidence="1" id="KW-0812">Transmembrane</keyword>
<name>A0A5S9ILI6_UABAM</name>
<sequence>MENNTLSTKNIYMILLPLVFVTVHEICFFAFLWVKLGFTKAIRINSSLLKWLQYLKTADLDYYLACWLVPILLTILVTYTLVFLLQRSTAKI</sequence>
<feature type="transmembrane region" description="Helical" evidence="1">
    <location>
        <begin position="12"/>
        <end position="34"/>
    </location>
</feature>
<evidence type="ECO:0000256" key="1">
    <source>
        <dbReference type="SAM" id="Phobius"/>
    </source>
</evidence>
<gene>
    <name evidence="2" type="ORF">UABAM_02464</name>
</gene>